<reference evidence="14" key="1">
    <citation type="submission" date="2017-09" db="EMBL/GenBank/DDBJ databases">
        <authorList>
            <person name="Feng G."/>
            <person name="Zhu H."/>
        </authorList>
    </citation>
    <scope>NUCLEOTIDE SEQUENCE [LARGE SCALE GENOMIC DNA]</scope>
    <source>
        <strain evidence="14">1PNM-20</strain>
    </source>
</reference>
<keyword evidence="8 13" id="KW-0067">ATP-binding</keyword>
<evidence type="ECO:0000313" key="14">
    <source>
        <dbReference type="Proteomes" id="UP000218151"/>
    </source>
</evidence>
<evidence type="ECO:0000256" key="10">
    <source>
        <dbReference type="SAM" id="Phobius"/>
    </source>
</evidence>
<evidence type="ECO:0000256" key="2">
    <source>
        <dbReference type="ARBA" id="ARBA00004370"/>
    </source>
</evidence>
<evidence type="ECO:0000256" key="5">
    <source>
        <dbReference type="ARBA" id="ARBA00022679"/>
    </source>
</evidence>
<gene>
    <name evidence="13" type="ORF">CKY28_12030</name>
</gene>
<dbReference type="GO" id="GO:0016020">
    <property type="term" value="C:membrane"/>
    <property type="evidence" value="ECO:0007669"/>
    <property type="project" value="UniProtKB-SubCell"/>
</dbReference>
<feature type="domain" description="Histidine kinase" evidence="11">
    <location>
        <begin position="226"/>
        <end position="431"/>
    </location>
</feature>
<name>A0A2A2SGD1_9SPHN</name>
<dbReference type="AlphaFoldDB" id="A0A2A2SGD1"/>
<dbReference type="InterPro" id="IPR005467">
    <property type="entry name" value="His_kinase_dom"/>
</dbReference>
<feature type="transmembrane region" description="Helical" evidence="10">
    <location>
        <begin position="30"/>
        <end position="49"/>
    </location>
</feature>
<dbReference type="SMART" id="SM00387">
    <property type="entry name" value="HATPase_c"/>
    <property type="match status" value="1"/>
</dbReference>
<sequence length="431" mass="46463">MGFRLALLAWVGALGATLWAFTWTLGQPGLGAARVVAAIAVAGVAWALLRHVRRTNTTLARFVEALRHGDFATRFDGRGGAGFDDLGRALDSAMRDLQTQRRRGAEELRFLEALVDDLPVAVLTVEEQRGVSPVNKVARRLFDRHEGVRPADFATYGETFARRLAEPGATSRELLLLNVGGGVQRAIVRAATLERLGAPVRVVTVEPVQSTLDAVEVEAQTDLVRVLTHEILNSLTPVTSLAGTAAVLLGEEEPDIAEARLAVATLARRAEGLRRFIDSYRAVARPPEPRRRRFAAEPFAAELARLFGVEWLDHRLDVEVEPGLVLDADPDLLAQALINLLRNAAQASAPPAGGGRVRLSIRDAAIEVEDDGPGVPDEIRGDVFLPFFTTRPQGTGVGLNLVRQTVVGHGWRIEIATGALGGALFRIGVTD</sequence>
<dbReference type="PROSITE" id="PS50885">
    <property type="entry name" value="HAMP"/>
    <property type="match status" value="1"/>
</dbReference>
<comment type="caution">
    <text evidence="13">The sequence shown here is derived from an EMBL/GenBank/DDBJ whole genome shotgun (WGS) entry which is preliminary data.</text>
</comment>
<evidence type="ECO:0000256" key="1">
    <source>
        <dbReference type="ARBA" id="ARBA00000085"/>
    </source>
</evidence>
<evidence type="ECO:0000256" key="9">
    <source>
        <dbReference type="ARBA" id="ARBA00023012"/>
    </source>
</evidence>
<keyword evidence="10" id="KW-0812">Transmembrane</keyword>
<comment type="subcellular location">
    <subcellularLocation>
        <location evidence="2">Membrane</location>
    </subcellularLocation>
</comment>
<dbReference type="PRINTS" id="PR00344">
    <property type="entry name" value="BCTRLSENSOR"/>
</dbReference>
<dbReference type="PROSITE" id="PS50109">
    <property type="entry name" value="HIS_KIN"/>
    <property type="match status" value="1"/>
</dbReference>
<dbReference type="PANTHER" id="PTHR43065:SF46">
    <property type="entry name" value="C4-DICARBOXYLATE TRANSPORT SENSOR PROTEIN DCTB"/>
    <property type="match status" value="1"/>
</dbReference>
<keyword evidence="4" id="KW-0597">Phosphoprotein</keyword>
<proteinExistence type="predicted"/>
<evidence type="ECO:0000259" key="11">
    <source>
        <dbReference type="PROSITE" id="PS50109"/>
    </source>
</evidence>
<dbReference type="InterPro" id="IPR036890">
    <property type="entry name" value="HATPase_C_sf"/>
</dbReference>
<dbReference type="RefSeq" id="WP_095998520.1">
    <property type="nucleotide sequence ID" value="NZ_NSLI01000003.1"/>
</dbReference>
<dbReference type="GO" id="GO:0004673">
    <property type="term" value="F:protein histidine kinase activity"/>
    <property type="evidence" value="ECO:0007669"/>
    <property type="project" value="UniProtKB-EC"/>
</dbReference>
<dbReference type="EC" id="2.7.13.3" evidence="3"/>
<organism evidence="13 14">
    <name type="scientific">Sphingomonas lenta</name>
    <dbReference type="NCBI Taxonomy" id="1141887"/>
    <lineage>
        <taxon>Bacteria</taxon>
        <taxon>Pseudomonadati</taxon>
        <taxon>Pseudomonadota</taxon>
        <taxon>Alphaproteobacteria</taxon>
        <taxon>Sphingomonadales</taxon>
        <taxon>Sphingomonadaceae</taxon>
        <taxon>Sphingomonas</taxon>
    </lineage>
</organism>
<evidence type="ECO:0000256" key="6">
    <source>
        <dbReference type="ARBA" id="ARBA00022741"/>
    </source>
</evidence>
<dbReference type="OrthoDB" id="1931120at2"/>
<keyword evidence="5" id="KW-0808">Transferase</keyword>
<keyword evidence="10" id="KW-1133">Transmembrane helix</keyword>
<evidence type="ECO:0000313" key="13">
    <source>
        <dbReference type="EMBL" id="PAX08278.1"/>
    </source>
</evidence>
<evidence type="ECO:0000256" key="4">
    <source>
        <dbReference type="ARBA" id="ARBA00022553"/>
    </source>
</evidence>
<evidence type="ECO:0000256" key="8">
    <source>
        <dbReference type="ARBA" id="ARBA00022840"/>
    </source>
</evidence>
<keyword evidence="6" id="KW-0547">Nucleotide-binding</keyword>
<keyword evidence="7" id="KW-0418">Kinase</keyword>
<dbReference type="InterPro" id="IPR003660">
    <property type="entry name" value="HAMP_dom"/>
</dbReference>
<feature type="domain" description="HAMP" evidence="12">
    <location>
        <begin position="59"/>
        <end position="102"/>
    </location>
</feature>
<dbReference type="EMBL" id="NSLI01000003">
    <property type="protein sequence ID" value="PAX08278.1"/>
    <property type="molecule type" value="Genomic_DNA"/>
</dbReference>
<dbReference type="GO" id="GO:0000160">
    <property type="term" value="P:phosphorelay signal transduction system"/>
    <property type="evidence" value="ECO:0007669"/>
    <property type="project" value="UniProtKB-KW"/>
</dbReference>
<dbReference type="Gene3D" id="3.30.565.10">
    <property type="entry name" value="Histidine kinase-like ATPase, C-terminal domain"/>
    <property type="match status" value="1"/>
</dbReference>
<dbReference type="Proteomes" id="UP000218151">
    <property type="component" value="Unassembled WGS sequence"/>
</dbReference>
<dbReference type="InterPro" id="IPR003594">
    <property type="entry name" value="HATPase_dom"/>
</dbReference>
<keyword evidence="10" id="KW-0472">Membrane</keyword>
<dbReference type="InterPro" id="IPR004358">
    <property type="entry name" value="Sig_transdc_His_kin-like_C"/>
</dbReference>
<dbReference type="GO" id="GO:0005524">
    <property type="term" value="F:ATP binding"/>
    <property type="evidence" value="ECO:0007669"/>
    <property type="project" value="UniProtKB-KW"/>
</dbReference>
<keyword evidence="14" id="KW-1185">Reference proteome</keyword>
<keyword evidence="9" id="KW-0902">Two-component regulatory system</keyword>
<dbReference type="Pfam" id="PF02518">
    <property type="entry name" value="HATPase_c"/>
    <property type="match status" value="1"/>
</dbReference>
<evidence type="ECO:0000256" key="7">
    <source>
        <dbReference type="ARBA" id="ARBA00022777"/>
    </source>
</evidence>
<dbReference type="PANTHER" id="PTHR43065">
    <property type="entry name" value="SENSOR HISTIDINE KINASE"/>
    <property type="match status" value="1"/>
</dbReference>
<evidence type="ECO:0000259" key="12">
    <source>
        <dbReference type="PROSITE" id="PS50885"/>
    </source>
</evidence>
<evidence type="ECO:0000256" key="3">
    <source>
        <dbReference type="ARBA" id="ARBA00012438"/>
    </source>
</evidence>
<dbReference type="SUPFAM" id="SSF55874">
    <property type="entry name" value="ATPase domain of HSP90 chaperone/DNA topoisomerase II/histidine kinase"/>
    <property type="match status" value="1"/>
</dbReference>
<protein>
    <recommendedName>
        <fullName evidence="3">histidine kinase</fullName>
        <ecNumber evidence="3">2.7.13.3</ecNumber>
    </recommendedName>
</protein>
<accession>A0A2A2SGD1</accession>
<comment type="catalytic activity">
    <reaction evidence="1">
        <text>ATP + protein L-histidine = ADP + protein N-phospho-L-histidine.</text>
        <dbReference type="EC" id="2.7.13.3"/>
    </reaction>
</comment>